<comment type="similarity">
    <text evidence="2">Belongs to the binding-protein-dependent transport system permease family. HisMQ subfamily.</text>
</comment>
<dbReference type="SUPFAM" id="SSF161098">
    <property type="entry name" value="MetI-like"/>
    <property type="match status" value="1"/>
</dbReference>
<dbReference type="GO" id="GO:0022857">
    <property type="term" value="F:transmembrane transporter activity"/>
    <property type="evidence" value="ECO:0007669"/>
    <property type="project" value="InterPro"/>
</dbReference>
<accession>A0A193GDV4</accession>
<dbReference type="InterPro" id="IPR043429">
    <property type="entry name" value="ArtM/GltK/GlnP/TcyL/YhdX-like"/>
</dbReference>
<dbReference type="Proteomes" id="UP000091926">
    <property type="component" value="Chromosome"/>
</dbReference>
<evidence type="ECO:0000256" key="6">
    <source>
        <dbReference type="ARBA" id="ARBA00022989"/>
    </source>
</evidence>
<feature type="transmembrane region" description="Helical" evidence="8">
    <location>
        <begin position="193"/>
        <end position="216"/>
    </location>
</feature>
<feature type="domain" description="ABC transmembrane type-1" evidence="9">
    <location>
        <begin position="25"/>
        <end position="215"/>
    </location>
</feature>
<evidence type="ECO:0000256" key="7">
    <source>
        <dbReference type="ARBA" id="ARBA00023136"/>
    </source>
</evidence>
<name>A0A193GDV4_9BORD</name>
<proteinExistence type="inferred from homology"/>
<keyword evidence="11" id="KW-1185">Reference proteome</keyword>
<evidence type="ECO:0000256" key="1">
    <source>
        <dbReference type="ARBA" id="ARBA00004429"/>
    </source>
</evidence>
<dbReference type="InterPro" id="IPR010065">
    <property type="entry name" value="AA_ABC_transptr_permease_3TM"/>
</dbReference>
<evidence type="ECO:0000313" key="11">
    <source>
        <dbReference type="Proteomes" id="UP000091926"/>
    </source>
</evidence>
<feature type="transmembrane region" description="Helical" evidence="8">
    <location>
        <begin position="25"/>
        <end position="49"/>
    </location>
</feature>
<evidence type="ECO:0000256" key="8">
    <source>
        <dbReference type="RuleBase" id="RU363032"/>
    </source>
</evidence>
<dbReference type="RefSeq" id="WP_066658621.1">
    <property type="nucleotide sequence ID" value="NZ_CBCSCL010000001.1"/>
</dbReference>
<evidence type="ECO:0000259" key="9">
    <source>
        <dbReference type="PROSITE" id="PS50928"/>
    </source>
</evidence>
<dbReference type="PANTHER" id="PTHR30614">
    <property type="entry name" value="MEMBRANE COMPONENT OF AMINO ACID ABC TRANSPORTER"/>
    <property type="match status" value="1"/>
</dbReference>
<keyword evidence="4" id="KW-1003">Cell membrane</keyword>
<keyword evidence="7 8" id="KW-0472">Membrane</keyword>
<dbReference type="PROSITE" id="PS50928">
    <property type="entry name" value="ABC_TM1"/>
    <property type="match status" value="1"/>
</dbReference>
<gene>
    <name evidence="10" type="ORF">BAU07_13650</name>
</gene>
<keyword evidence="6 8" id="KW-1133">Transmembrane helix</keyword>
<reference evidence="10 11" key="1">
    <citation type="submission" date="2016-06" db="EMBL/GenBank/DDBJ databases">
        <title>Complete genome sequences of Bordetella bronchialis and Bordetella flabilis.</title>
        <authorList>
            <person name="LiPuma J.J."/>
            <person name="Spilker T."/>
        </authorList>
    </citation>
    <scope>NUCLEOTIDE SEQUENCE [LARGE SCALE GENOMIC DNA]</scope>
    <source>
        <strain evidence="10 11">AU10664</strain>
    </source>
</reference>
<dbReference type="AlphaFoldDB" id="A0A193GDV4"/>
<dbReference type="Pfam" id="PF00528">
    <property type="entry name" value="BPD_transp_1"/>
    <property type="match status" value="1"/>
</dbReference>
<dbReference type="EMBL" id="CP016172">
    <property type="protein sequence ID" value="ANN77995.1"/>
    <property type="molecule type" value="Genomic_DNA"/>
</dbReference>
<dbReference type="InterPro" id="IPR000515">
    <property type="entry name" value="MetI-like"/>
</dbReference>
<dbReference type="InterPro" id="IPR035906">
    <property type="entry name" value="MetI-like_sf"/>
</dbReference>
<keyword evidence="5 8" id="KW-0812">Transmembrane</keyword>
<dbReference type="STRING" id="463014.BAU07_13650"/>
<organism evidence="10 11">
    <name type="scientific">Bordetella flabilis</name>
    <dbReference type="NCBI Taxonomy" id="463014"/>
    <lineage>
        <taxon>Bacteria</taxon>
        <taxon>Pseudomonadati</taxon>
        <taxon>Pseudomonadota</taxon>
        <taxon>Betaproteobacteria</taxon>
        <taxon>Burkholderiales</taxon>
        <taxon>Alcaligenaceae</taxon>
        <taxon>Bordetella</taxon>
    </lineage>
</organism>
<evidence type="ECO:0000256" key="4">
    <source>
        <dbReference type="ARBA" id="ARBA00022475"/>
    </source>
</evidence>
<evidence type="ECO:0000256" key="2">
    <source>
        <dbReference type="ARBA" id="ARBA00010072"/>
    </source>
</evidence>
<feature type="transmembrane region" description="Helical" evidence="8">
    <location>
        <begin position="61"/>
        <end position="81"/>
    </location>
</feature>
<dbReference type="KEGG" id="bfz:BAU07_13650"/>
<dbReference type="Gene3D" id="1.10.3720.10">
    <property type="entry name" value="MetI-like"/>
    <property type="match status" value="1"/>
</dbReference>
<dbReference type="NCBIfam" id="TIGR01726">
    <property type="entry name" value="HEQRo_perm_3TM"/>
    <property type="match status" value="1"/>
</dbReference>
<evidence type="ECO:0000313" key="10">
    <source>
        <dbReference type="EMBL" id="ANN77995.1"/>
    </source>
</evidence>
<keyword evidence="3 8" id="KW-0813">Transport</keyword>
<dbReference type="GO" id="GO:0043190">
    <property type="term" value="C:ATP-binding cassette (ABC) transporter complex"/>
    <property type="evidence" value="ECO:0007669"/>
    <property type="project" value="InterPro"/>
</dbReference>
<comment type="subcellular location">
    <subcellularLocation>
        <location evidence="1">Cell inner membrane</location>
        <topology evidence="1">Multi-pass membrane protein</topology>
    </subcellularLocation>
    <subcellularLocation>
        <location evidence="8">Cell membrane</location>
        <topology evidence="8">Multi-pass membrane protein</topology>
    </subcellularLocation>
</comment>
<protein>
    <submittedName>
        <fullName evidence="10">Amino acid ABC transporter permease</fullName>
    </submittedName>
</protein>
<dbReference type="GO" id="GO:0006865">
    <property type="term" value="P:amino acid transport"/>
    <property type="evidence" value="ECO:0007669"/>
    <property type="project" value="TreeGrafter"/>
</dbReference>
<dbReference type="OrthoDB" id="9809799at2"/>
<dbReference type="CDD" id="cd06261">
    <property type="entry name" value="TM_PBP2"/>
    <property type="match status" value="1"/>
</dbReference>
<sequence length="230" mass="24698">MLQVLHDYGTMFLVGSWPGGPLGGFAATLVLAGVGLAVSFPLAICLGMARTSSRRAARWPATAWVYTFRGIPLIMIIFWAYFVLPALTGATVPAFTTALCAIVLYESAFLGEIVRAGLQGLPPGQTEAARALGLSYGQTMRHVVLPQALANMIPSLVNQFVSTIKATSIVYVIGVQEVTFAAQQVNSMEMTHALQTFLVLAAFYFVPCFGLSRLAGRLERGLARKRLRAA</sequence>
<dbReference type="PANTHER" id="PTHR30614:SF21">
    <property type="entry name" value="AMINO ACID ABC TRANSPORTER PERMEASE"/>
    <property type="match status" value="1"/>
</dbReference>
<evidence type="ECO:0000256" key="5">
    <source>
        <dbReference type="ARBA" id="ARBA00022692"/>
    </source>
</evidence>
<evidence type="ECO:0000256" key="3">
    <source>
        <dbReference type="ARBA" id="ARBA00022448"/>
    </source>
</evidence>